<evidence type="ECO:0000313" key="12">
    <source>
        <dbReference type="Proteomes" id="UP001165367"/>
    </source>
</evidence>
<keyword evidence="8" id="KW-0732">Signal</keyword>
<dbReference type="InterPro" id="IPR023302">
    <property type="entry name" value="Pept_S9A_N"/>
</dbReference>
<evidence type="ECO:0000256" key="7">
    <source>
        <dbReference type="SAM" id="MobiDB-lite"/>
    </source>
</evidence>
<evidence type="ECO:0000259" key="10">
    <source>
        <dbReference type="Pfam" id="PF02897"/>
    </source>
</evidence>
<dbReference type="Gene3D" id="3.40.50.1820">
    <property type="entry name" value="alpha/beta hydrolase"/>
    <property type="match status" value="1"/>
</dbReference>
<dbReference type="PANTHER" id="PTHR42881">
    <property type="entry name" value="PROLYL ENDOPEPTIDASE"/>
    <property type="match status" value="1"/>
</dbReference>
<evidence type="ECO:0000256" key="5">
    <source>
        <dbReference type="ARBA" id="ARBA00022801"/>
    </source>
</evidence>
<keyword evidence="6" id="KW-0720">Serine protease</keyword>
<evidence type="ECO:0000313" key="11">
    <source>
        <dbReference type="EMBL" id="MCG2614758.1"/>
    </source>
</evidence>
<reference evidence="11" key="1">
    <citation type="submission" date="2022-01" db="EMBL/GenBank/DDBJ databases">
        <authorList>
            <person name="Jo J.-H."/>
            <person name="Im W.-T."/>
        </authorList>
    </citation>
    <scope>NUCLEOTIDE SEQUENCE</scope>
    <source>
        <strain evidence="11">NA20</strain>
    </source>
</reference>
<dbReference type="InterPro" id="IPR002470">
    <property type="entry name" value="Peptidase_S9A"/>
</dbReference>
<dbReference type="SUPFAM" id="SSF50993">
    <property type="entry name" value="Peptidase/esterase 'gauge' domain"/>
    <property type="match status" value="1"/>
</dbReference>
<comment type="caution">
    <text evidence="11">The sequence shown here is derived from an EMBL/GenBank/DDBJ whole genome shotgun (WGS) entry which is preliminary data.</text>
</comment>
<proteinExistence type="inferred from homology"/>
<accession>A0ABS9KR29</accession>
<dbReference type="InterPro" id="IPR002471">
    <property type="entry name" value="Pept_S9_AS"/>
</dbReference>
<evidence type="ECO:0000256" key="8">
    <source>
        <dbReference type="SAM" id="SignalP"/>
    </source>
</evidence>
<evidence type="ECO:0000256" key="2">
    <source>
        <dbReference type="ARBA" id="ARBA00005228"/>
    </source>
</evidence>
<dbReference type="EC" id="3.4.21.26" evidence="3"/>
<keyword evidence="5" id="KW-0378">Hydrolase</keyword>
<evidence type="ECO:0000256" key="6">
    <source>
        <dbReference type="ARBA" id="ARBA00022825"/>
    </source>
</evidence>
<feature type="chain" id="PRO_5045877245" description="prolyl oligopeptidase" evidence="8">
    <location>
        <begin position="19"/>
        <end position="779"/>
    </location>
</feature>
<feature type="signal peptide" evidence="8">
    <location>
        <begin position="1"/>
        <end position="18"/>
    </location>
</feature>
<evidence type="ECO:0000256" key="1">
    <source>
        <dbReference type="ARBA" id="ARBA00001070"/>
    </source>
</evidence>
<evidence type="ECO:0000256" key="4">
    <source>
        <dbReference type="ARBA" id="ARBA00022670"/>
    </source>
</evidence>
<evidence type="ECO:0000259" key="9">
    <source>
        <dbReference type="Pfam" id="PF00326"/>
    </source>
</evidence>
<evidence type="ECO:0000256" key="3">
    <source>
        <dbReference type="ARBA" id="ARBA00011897"/>
    </source>
</evidence>
<dbReference type="SUPFAM" id="SSF53474">
    <property type="entry name" value="alpha/beta-Hydrolases"/>
    <property type="match status" value="1"/>
</dbReference>
<comment type="similarity">
    <text evidence="2">Belongs to the peptidase S9A family.</text>
</comment>
<feature type="compositionally biased region" description="Low complexity" evidence="7">
    <location>
        <begin position="711"/>
        <end position="723"/>
    </location>
</feature>
<dbReference type="InterPro" id="IPR001375">
    <property type="entry name" value="Peptidase_S9_cat"/>
</dbReference>
<feature type="region of interest" description="Disordered" evidence="7">
    <location>
        <begin position="697"/>
        <end position="779"/>
    </location>
</feature>
<name>A0ABS9KR29_9BACT</name>
<gene>
    <name evidence="11" type="ORF">LZZ85_10720</name>
</gene>
<dbReference type="PANTHER" id="PTHR42881:SF2">
    <property type="entry name" value="PROLYL ENDOPEPTIDASE"/>
    <property type="match status" value="1"/>
</dbReference>
<feature type="compositionally biased region" description="Polar residues" evidence="7">
    <location>
        <begin position="741"/>
        <end position="757"/>
    </location>
</feature>
<dbReference type="PRINTS" id="PR00862">
    <property type="entry name" value="PROLIGOPTASE"/>
</dbReference>
<dbReference type="Gene3D" id="2.130.10.120">
    <property type="entry name" value="Prolyl oligopeptidase, N-terminal domain"/>
    <property type="match status" value="1"/>
</dbReference>
<dbReference type="Pfam" id="PF00326">
    <property type="entry name" value="Peptidase_S9"/>
    <property type="match status" value="1"/>
</dbReference>
<sequence>MKRLFLMLLTASPLILMAQIKYPQTKKLSVTDNYHGTSVEDPYRWLEDDNANATKEWVKEENKVTFDYFSTIPIRDRVRSRLEKLWDYPKYSSPFKKAGYFYFFKNDGLQNQPVLYRQRGIRDEPEEFLNPNTLSKDGIAALGSFSFSKSGKYFAYSISVAGSDWQIVYVMETETKKILKETIQWVKFSSFSWNGEEGFYYSGYDKPNEETKLSKQNQFHKVFYHRLGTDQAQDKLVFEDKKHPLRYHSAALTEDLRFLLIYGAEGTSGTEIWFKDLKDPAQKSFRILIEGFKTDAEVVDNNGDRLLVRTNDGAPNFRLVSIDPKKPAKQNWTTVIPEKPEALQGVGTGGGFLFTDYLKDAATSIWQYSYDGTMVRQIALPGIGTASGFGSEKADKDFFYSYSSFATPPAVYRFDIATGKSTLFRETKVNMLTSDFVTEQVFFNVDEQTKVPVFLTYKKGLKKDGNNPVLLYGYGGFNVPVTPGFSISNAFFIEQGGIYAVVNLRGGSEYGEAWHKAGMLDKKQNVFNDFIGAAEYLIKEGYTQPAKIAMRGGSNGGLLVGAVMTQRPDLMKVALPAVGVMDMLRFHKFTVGWGWVVEYGSSDSAAQFPFLYKYSPYHNLKQGTDYPATLVTTADHDDRVVPAHSFKFAARLQEYNKGTNPVLIRIDTDAGHGAGKPTSKSIDEASDTWSFVMHNLGMPFIEPPTGEKKTTPSSTGSGSPVKGTESDQNAGNAKPKPGASPATNSPSAPVGTKQNPSADKDSEMRKKKIELMNKKKGEQ</sequence>
<organism evidence="11 12">
    <name type="scientific">Terrimonas ginsenosidimutans</name>
    <dbReference type="NCBI Taxonomy" id="2908004"/>
    <lineage>
        <taxon>Bacteria</taxon>
        <taxon>Pseudomonadati</taxon>
        <taxon>Bacteroidota</taxon>
        <taxon>Chitinophagia</taxon>
        <taxon>Chitinophagales</taxon>
        <taxon>Chitinophagaceae</taxon>
        <taxon>Terrimonas</taxon>
    </lineage>
</organism>
<dbReference type="EMBL" id="JAKLTR010000006">
    <property type="protein sequence ID" value="MCG2614758.1"/>
    <property type="molecule type" value="Genomic_DNA"/>
</dbReference>
<dbReference type="PROSITE" id="PS00708">
    <property type="entry name" value="PRO_ENDOPEP_SER"/>
    <property type="match status" value="1"/>
</dbReference>
<dbReference type="RefSeq" id="WP_237871487.1">
    <property type="nucleotide sequence ID" value="NZ_JAKLTR010000006.1"/>
</dbReference>
<protein>
    <recommendedName>
        <fullName evidence="3">prolyl oligopeptidase</fullName>
        <ecNumber evidence="3">3.4.21.26</ecNumber>
    </recommendedName>
</protein>
<feature type="domain" description="Peptidase S9 prolyl oligopeptidase catalytic" evidence="9">
    <location>
        <begin position="485"/>
        <end position="697"/>
    </location>
</feature>
<dbReference type="InterPro" id="IPR051167">
    <property type="entry name" value="Prolyl_oligopep/macrocyclase"/>
</dbReference>
<comment type="catalytic activity">
    <reaction evidence="1">
        <text>Hydrolysis of Pro-|-Xaa &gt;&gt; Ala-|-Xaa in oligopeptides.</text>
        <dbReference type="EC" id="3.4.21.26"/>
    </reaction>
</comment>
<dbReference type="Pfam" id="PF02897">
    <property type="entry name" value="Peptidase_S9_N"/>
    <property type="match status" value="1"/>
</dbReference>
<keyword evidence="12" id="KW-1185">Reference proteome</keyword>
<keyword evidence="4" id="KW-0645">Protease</keyword>
<feature type="compositionally biased region" description="Basic and acidic residues" evidence="7">
    <location>
        <begin position="758"/>
        <end position="779"/>
    </location>
</feature>
<dbReference type="InterPro" id="IPR029058">
    <property type="entry name" value="AB_hydrolase_fold"/>
</dbReference>
<feature type="domain" description="Peptidase S9A N-terminal" evidence="10">
    <location>
        <begin position="25"/>
        <end position="426"/>
    </location>
</feature>
<dbReference type="Proteomes" id="UP001165367">
    <property type="component" value="Unassembled WGS sequence"/>
</dbReference>